<evidence type="ECO:0000313" key="1">
    <source>
        <dbReference type="EMBL" id="MBX43262.1"/>
    </source>
</evidence>
<accession>A0A2P2NL99</accession>
<dbReference type="AlphaFoldDB" id="A0A2P2NL99"/>
<reference evidence="1" key="1">
    <citation type="submission" date="2018-02" db="EMBL/GenBank/DDBJ databases">
        <title>Rhizophora mucronata_Transcriptome.</title>
        <authorList>
            <person name="Meera S.P."/>
            <person name="Sreeshan A."/>
            <person name="Augustine A."/>
        </authorList>
    </citation>
    <scope>NUCLEOTIDE SEQUENCE</scope>
    <source>
        <tissue evidence="1">Leaf</tissue>
    </source>
</reference>
<proteinExistence type="predicted"/>
<dbReference type="EMBL" id="GGEC01062778">
    <property type="protein sequence ID" value="MBX43262.1"/>
    <property type="molecule type" value="Transcribed_RNA"/>
</dbReference>
<protein>
    <submittedName>
        <fullName evidence="1">Uncharacterized protein</fullName>
    </submittedName>
</protein>
<name>A0A2P2NL99_RHIMU</name>
<sequence>MKRIGHSFCPIIIPLGGKGANHKEHHKGITFLFIGDKSHDPNAKRWVLGSIVPKTNHPHKTKHIGCLVNRRSKTE</sequence>
<organism evidence="1">
    <name type="scientific">Rhizophora mucronata</name>
    <name type="common">Asiatic mangrove</name>
    <dbReference type="NCBI Taxonomy" id="61149"/>
    <lineage>
        <taxon>Eukaryota</taxon>
        <taxon>Viridiplantae</taxon>
        <taxon>Streptophyta</taxon>
        <taxon>Embryophyta</taxon>
        <taxon>Tracheophyta</taxon>
        <taxon>Spermatophyta</taxon>
        <taxon>Magnoliopsida</taxon>
        <taxon>eudicotyledons</taxon>
        <taxon>Gunneridae</taxon>
        <taxon>Pentapetalae</taxon>
        <taxon>rosids</taxon>
        <taxon>fabids</taxon>
        <taxon>Malpighiales</taxon>
        <taxon>Rhizophoraceae</taxon>
        <taxon>Rhizophora</taxon>
    </lineage>
</organism>